<proteinExistence type="predicted"/>
<name>A0A0K2Y4Q4_HELHE</name>
<protein>
    <submittedName>
        <fullName evidence="1">Uncharacterized protein</fullName>
    </submittedName>
</protein>
<organism evidence="1 2">
    <name type="scientific">Helicobacter heilmannii</name>
    <dbReference type="NCBI Taxonomy" id="35817"/>
    <lineage>
        <taxon>Bacteria</taxon>
        <taxon>Pseudomonadati</taxon>
        <taxon>Campylobacterota</taxon>
        <taxon>Epsilonproteobacteria</taxon>
        <taxon>Campylobacterales</taxon>
        <taxon>Helicobacteraceae</taxon>
        <taxon>Helicobacter</taxon>
    </lineage>
</organism>
<gene>
    <name evidence="1" type="ORF">HHE01_09670</name>
</gene>
<evidence type="ECO:0000313" key="2">
    <source>
        <dbReference type="Proteomes" id="UP000046090"/>
    </source>
</evidence>
<sequence>MKFFGLSNGAMWWGRATYLICVSKLMSKALSTLAKKAGMLSSSFVLICPKNAMSLSKIGAGLVSVFVVLSRATFQNCLSDGLC</sequence>
<evidence type="ECO:0000313" key="1">
    <source>
        <dbReference type="EMBL" id="CRI34121.1"/>
    </source>
</evidence>
<accession>A0A0K2Y4Q4</accession>
<keyword evidence="2" id="KW-1185">Reference proteome</keyword>
<dbReference type="EMBL" id="CDMK01000001">
    <property type="protein sequence ID" value="CRI34121.1"/>
    <property type="molecule type" value="Genomic_DNA"/>
</dbReference>
<dbReference type="Proteomes" id="UP000046090">
    <property type="component" value="Unassembled WGS sequence"/>
</dbReference>
<dbReference type="AlphaFoldDB" id="A0A0K2Y4Q4"/>
<reference evidence="2" key="1">
    <citation type="submission" date="2014-12" db="EMBL/GenBank/DDBJ databases">
        <authorList>
            <person name="Smet A."/>
        </authorList>
    </citation>
    <scope>NUCLEOTIDE SEQUENCE [LARGE SCALE GENOMIC DNA]</scope>
</reference>